<dbReference type="KEGG" id="aper:A0U91_04440"/>
<evidence type="ECO:0000313" key="1">
    <source>
        <dbReference type="EMBL" id="AQT04353.1"/>
    </source>
</evidence>
<dbReference type="Proteomes" id="UP000189055">
    <property type="component" value="Chromosome"/>
</dbReference>
<accession>A0A1U9LD26</accession>
<reference evidence="1 2" key="1">
    <citation type="submission" date="2016-03" db="EMBL/GenBank/DDBJ databases">
        <title>Acetic acid bacteria sequencing.</title>
        <authorList>
            <person name="Brandt J."/>
            <person name="Jakob F."/>
            <person name="Vogel R.F."/>
        </authorList>
    </citation>
    <scope>NUCLEOTIDE SEQUENCE [LARGE SCALE GENOMIC DNA]</scope>
    <source>
        <strain evidence="1 2">TMW2.1084</strain>
    </source>
</reference>
<sequence>MISKKGKGCKTENARCLSGAGDPFASGMMRRSCAQSQTPKTKISHETVTFLARGGGLRVMNGLLTAK</sequence>
<proteinExistence type="predicted"/>
<dbReference type="EMBL" id="CP014687">
    <property type="protein sequence ID" value="AQT04353.1"/>
    <property type="molecule type" value="Genomic_DNA"/>
</dbReference>
<protein>
    <submittedName>
        <fullName evidence="1">Uncharacterized protein</fullName>
    </submittedName>
</protein>
<name>A0A1U9LD26_9PROT</name>
<evidence type="ECO:0000313" key="2">
    <source>
        <dbReference type="Proteomes" id="UP000189055"/>
    </source>
</evidence>
<organism evidence="1 2">
    <name type="scientific">Acetobacter persici</name>
    <dbReference type="NCBI Taxonomy" id="1076596"/>
    <lineage>
        <taxon>Bacteria</taxon>
        <taxon>Pseudomonadati</taxon>
        <taxon>Pseudomonadota</taxon>
        <taxon>Alphaproteobacteria</taxon>
        <taxon>Acetobacterales</taxon>
        <taxon>Acetobacteraceae</taxon>
        <taxon>Acetobacter</taxon>
    </lineage>
</organism>
<gene>
    <name evidence="1" type="ORF">A0U91_04440</name>
</gene>
<dbReference type="STRING" id="1076596.A0U91_04440"/>
<dbReference type="AlphaFoldDB" id="A0A1U9LD26"/>